<evidence type="ECO:0000256" key="3">
    <source>
        <dbReference type="ARBA" id="ARBA00024013"/>
    </source>
</evidence>
<dbReference type="FunFam" id="2.40.160.50:FF:000006">
    <property type="entry name" value="Outer envelope protein 80, chloroplastic"/>
    <property type="match status" value="1"/>
</dbReference>
<dbReference type="Gene3D" id="3.10.20.310">
    <property type="entry name" value="membrane protein fhac"/>
    <property type="match status" value="1"/>
</dbReference>
<dbReference type="EMBL" id="JAAARO010000004">
    <property type="protein sequence ID" value="KAF5748757.1"/>
    <property type="molecule type" value="Genomic_DNA"/>
</dbReference>
<dbReference type="Pfam" id="PF01103">
    <property type="entry name" value="Omp85"/>
    <property type="match status" value="1"/>
</dbReference>
<dbReference type="GO" id="GO:0009658">
    <property type="term" value="P:chloroplast organization"/>
    <property type="evidence" value="ECO:0007669"/>
    <property type="project" value="TreeGrafter"/>
</dbReference>
<reference evidence="5 6" key="1">
    <citation type="journal article" date="2020" name="Nat. Commun.">
        <title>Genome of Tripterygium wilfordii and identification of cytochrome P450 involved in triptolide biosynthesis.</title>
        <authorList>
            <person name="Tu L."/>
            <person name="Su P."/>
            <person name="Zhang Z."/>
            <person name="Gao L."/>
            <person name="Wang J."/>
            <person name="Hu T."/>
            <person name="Zhou J."/>
            <person name="Zhang Y."/>
            <person name="Zhao Y."/>
            <person name="Liu Y."/>
            <person name="Song Y."/>
            <person name="Tong Y."/>
            <person name="Lu Y."/>
            <person name="Yang J."/>
            <person name="Xu C."/>
            <person name="Jia M."/>
            <person name="Peters R.J."/>
            <person name="Huang L."/>
            <person name="Gao W."/>
        </authorList>
    </citation>
    <scope>NUCLEOTIDE SEQUENCE [LARGE SCALE GENOMIC DNA]</scope>
    <source>
        <strain evidence="6">cv. XIE 37</strain>
        <tissue evidence="5">Leaf</tissue>
    </source>
</reference>
<dbReference type="PROSITE" id="PS51779">
    <property type="entry name" value="POTRA"/>
    <property type="match status" value="1"/>
</dbReference>
<dbReference type="InParanoid" id="A0A7J7DR21"/>
<keyword evidence="6" id="KW-1185">Reference proteome</keyword>
<dbReference type="FunFam" id="3.10.20.310:FF:000012">
    <property type="entry name" value="Outer envelope protein 80, chloroplastic"/>
    <property type="match status" value="1"/>
</dbReference>
<dbReference type="InterPro" id="IPR000184">
    <property type="entry name" value="Bac_surfAg_D15"/>
</dbReference>
<protein>
    <submittedName>
        <fullName evidence="5">Putative sorting and assembly machinery (Sam50) protein</fullName>
    </submittedName>
</protein>
<dbReference type="GO" id="GO:0009707">
    <property type="term" value="C:chloroplast outer membrane"/>
    <property type="evidence" value="ECO:0007669"/>
    <property type="project" value="UniProtKB-SubCell"/>
</dbReference>
<evidence type="ECO:0000259" key="4">
    <source>
        <dbReference type="PROSITE" id="PS51779"/>
    </source>
</evidence>
<evidence type="ECO:0000313" key="6">
    <source>
        <dbReference type="Proteomes" id="UP000593562"/>
    </source>
</evidence>
<sequence length="444" mass="47835">MERSLFGLVSGIEILSGGIIRLQVAEAEVNNIVIRFLDRKTGEPTRGKTRPETILRQLTTKKGQVYSMLQGKRDVDTILTMGIMEDVSIIPQPAGDTDKVDLIMNVVERPSGGFSAGGGISSGITSGPLTGLIGSFAYSHRNVFGRNQKLNISLERGQIDSIFCVNYTDPWIEGDDKRTSRTIMVQNSRTPGTLVHGNQRDNSTLTIGRVTAGIEFSRPIRPKWSGTAGLIFQHSGVHDEKGNPIIKESYGSPLTASGRTHDDMLLAKFECVYTGSGDHGTSMFVNLEQGLPVWSEWLAFNRVNARARKGVEIGPALFVLSLSGGHVVGNFSPHEAFAIGGINSIRGYEEGAVASGRSYAVGSSEISFPMFGSVGGVVFADYGTDLGSGPTVRGDPAGARYKPGSGYGYGFGVRVDSPLGPLRLEYAFNDRQARRFHFGVGHRN</sequence>
<keyword evidence="2" id="KW-0472">Membrane</keyword>
<dbReference type="Proteomes" id="UP000593562">
    <property type="component" value="Unassembled WGS sequence"/>
</dbReference>
<dbReference type="InterPro" id="IPR039910">
    <property type="entry name" value="D15-like"/>
</dbReference>
<accession>A0A7J7DR21</accession>
<name>A0A7J7DR21_TRIWF</name>
<dbReference type="Gene3D" id="2.40.160.50">
    <property type="entry name" value="membrane protein fhac: a member of the omp85/tpsb transporter family"/>
    <property type="match status" value="1"/>
</dbReference>
<evidence type="ECO:0000256" key="2">
    <source>
        <dbReference type="ARBA" id="ARBA00023136"/>
    </source>
</evidence>
<comment type="caution">
    <text evidence="5">The sequence shown here is derived from an EMBL/GenBank/DDBJ whole genome shotgun (WGS) entry which is preliminary data.</text>
</comment>
<keyword evidence="1" id="KW-1002">Plastid outer membrane</keyword>
<comment type="subcellular location">
    <subcellularLocation>
        <location evidence="3">Plastid</location>
        <location evidence="3">Chloroplast outer membrane</location>
    </subcellularLocation>
</comment>
<gene>
    <name evidence="5" type="ORF">HS088_TW04G00715</name>
</gene>
<dbReference type="PANTHER" id="PTHR12815:SF32">
    <property type="entry name" value="OUTER ENVELOPE PROTEIN 80, CHLOROPLASTIC"/>
    <property type="match status" value="1"/>
</dbReference>
<feature type="domain" description="POTRA" evidence="4">
    <location>
        <begin position="27"/>
        <end position="109"/>
    </location>
</feature>
<evidence type="ECO:0000313" key="5">
    <source>
        <dbReference type="EMBL" id="KAF5748757.1"/>
    </source>
</evidence>
<evidence type="ECO:0000256" key="1">
    <source>
        <dbReference type="ARBA" id="ARBA00022805"/>
    </source>
</evidence>
<dbReference type="InterPro" id="IPR034746">
    <property type="entry name" value="POTRA"/>
</dbReference>
<dbReference type="AlphaFoldDB" id="A0A7J7DR21"/>
<dbReference type="GO" id="GO:0009793">
    <property type="term" value="P:embryo development ending in seed dormancy"/>
    <property type="evidence" value="ECO:0007669"/>
    <property type="project" value="TreeGrafter"/>
</dbReference>
<dbReference type="PANTHER" id="PTHR12815">
    <property type="entry name" value="SORTING AND ASSEMBLY MACHINERY SAMM50 PROTEIN FAMILY MEMBER"/>
    <property type="match status" value="1"/>
</dbReference>
<keyword evidence="1" id="KW-0934">Plastid</keyword>
<organism evidence="5 6">
    <name type="scientific">Tripterygium wilfordii</name>
    <name type="common">Thunder God vine</name>
    <dbReference type="NCBI Taxonomy" id="458696"/>
    <lineage>
        <taxon>Eukaryota</taxon>
        <taxon>Viridiplantae</taxon>
        <taxon>Streptophyta</taxon>
        <taxon>Embryophyta</taxon>
        <taxon>Tracheophyta</taxon>
        <taxon>Spermatophyta</taxon>
        <taxon>Magnoliopsida</taxon>
        <taxon>eudicotyledons</taxon>
        <taxon>Gunneridae</taxon>
        <taxon>Pentapetalae</taxon>
        <taxon>rosids</taxon>
        <taxon>fabids</taxon>
        <taxon>Celastrales</taxon>
        <taxon>Celastraceae</taxon>
        <taxon>Tripterygium</taxon>
    </lineage>
</organism>
<proteinExistence type="predicted"/>